<dbReference type="AlphaFoldDB" id="A0A679IDA3"/>
<dbReference type="GO" id="GO:0055085">
    <property type="term" value="P:transmembrane transport"/>
    <property type="evidence" value="ECO:0007669"/>
    <property type="project" value="InterPro"/>
</dbReference>
<organism evidence="9 10">
    <name type="scientific">Enterococcus saigonensis</name>
    <dbReference type="NCBI Taxonomy" id="1805431"/>
    <lineage>
        <taxon>Bacteria</taxon>
        <taxon>Bacillati</taxon>
        <taxon>Bacillota</taxon>
        <taxon>Bacilli</taxon>
        <taxon>Lactobacillales</taxon>
        <taxon>Enterococcaceae</taxon>
        <taxon>Enterococcus</taxon>
    </lineage>
</organism>
<dbReference type="InterPro" id="IPR000515">
    <property type="entry name" value="MetI-like"/>
</dbReference>
<dbReference type="RefSeq" id="WP_173103467.1">
    <property type="nucleotide sequence ID" value="NZ_AP022822.1"/>
</dbReference>
<dbReference type="Proteomes" id="UP000502998">
    <property type="component" value="Chromosome"/>
</dbReference>
<evidence type="ECO:0000313" key="10">
    <source>
        <dbReference type="Proteomes" id="UP000502998"/>
    </source>
</evidence>
<keyword evidence="5 7" id="KW-1133">Transmembrane helix</keyword>
<dbReference type="PANTHER" id="PTHR43227:SF11">
    <property type="entry name" value="BLL4140 PROTEIN"/>
    <property type="match status" value="1"/>
</dbReference>
<accession>A0A679IDA3</accession>
<evidence type="ECO:0000256" key="5">
    <source>
        <dbReference type="ARBA" id="ARBA00022989"/>
    </source>
</evidence>
<keyword evidence="2 7" id="KW-0813">Transport</keyword>
<keyword evidence="4 7" id="KW-0812">Transmembrane</keyword>
<name>A0A679IDA3_9ENTE</name>
<feature type="transmembrane region" description="Helical" evidence="7">
    <location>
        <begin position="291"/>
        <end position="312"/>
    </location>
</feature>
<feature type="transmembrane region" description="Helical" evidence="7">
    <location>
        <begin position="188"/>
        <end position="209"/>
    </location>
</feature>
<feature type="domain" description="ABC transmembrane type-1" evidence="8">
    <location>
        <begin position="98"/>
        <end position="312"/>
    </location>
</feature>
<evidence type="ECO:0000313" key="9">
    <source>
        <dbReference type="EMBL" id="BCA86300.1"/>
    </source>
</evidence>
<dbReference type="InterPro" id="IPR035906">
    <property type="entry name" value="MetI-like_sf"/>
</dbReference>
<feature type="transmembrane region" description="Helical" evidence="7">
    <location>
        <begin position="104"/>
        <end position="126"/>
    </location>
</feature>
<dbReference type="SUPFAM" id="SSF161098">
    <property type="entry name" value="MetI-like"/>
    <property type="match status" value="1"/>
</dbReference>
<evidence type="ECO:0000259" key="8">
    <source>
        <dbReference type="PROSITE" id="PS50928"/>
    </source>
</evidence>
<dbReference type="EMBL" id="AP022822">
    <property type="protein sequence ID" value="BCA86300.1"/>
    <property type="molecule type" value="Genomic_DNA"/>
</dbReference>
<dbReference type="PANTHER" id="PTHR43227">
    <property type="entry name" value="BLL4140 PROTEIN"/>
    <property type="match status" value="1"/>
</dbReference>
<evidence type="ECO:0000256" key="1">
    <source>
        <dbReference type="ARBA" id="ARBA00004651"/>
    </source>
</evidence>
<dbReference type="PROSITE" id="PS50928">
    <property type="entry name" value="ABC_TM1"/>
    <property type="match status" value="1"/>
</dbReference>
<keyword evidence="10" id="KW-1185">Reference proteome</keyword>
<comment type="similarity">
    <text evidence="7">Belongs to the binding-protein-dependent transport system permease family.</text>
</comment>
<evidence type="ECO:0000256" key="4">
    <source>
        <dbReference type="ARBA" id="ARBA00022692"/>
    </source>
</evidence>
<evidence type="ECO:0000256" key="3">
    <source>
        <dbReference type="ARBA" id="ARBA00022475"/>
    </source>
</evidence>
<dbReference type="InterPro" id="IPR050809">
    <property type="entry name" value="UgpAE/MalFG_permease"/>
</dbReference>
<gene>
    <name evidence="9" type="ORF">EsVE80_18230</name>
</gene>
<feature type="transmembrane region" description="Helical" evidence="7">
    <location>
        <begin position="138"/>
        <end position="158"/>
    </location>
</feature>
<dbReference type="GO" id="GO:0005886">
    <property type="term" value="C:plasma membrane"/>
    <property type="evidence" value="ECO:0007669"/>
    <property type="project" value="UniProtKB-SubCell"/>
</dbReference>
<reference evidence="9 10" key="1">
    <citation type="submission" date="2020-02" db="EMBL/GenBank/DDBJ databases">
        <title>Characterization of vanA genotype vancomycin-resistant Enterococcus saigonensis VE80.</title>
        <authorList>
            <person name="Harada T."/>
            <person name="Motooka D."/>
            <person name="Nakamura S."/>
            <person name="Yamamoto Y."/>
            <person name="Kawahara R."/>
            <person name="Kawatsu K."/>
        </authorList>
    </citation>
    <scope>NUCLEOTIDE SEQUENCE [LARGE SCALE GENOMIC DNA]</scope>
    <source>
        <strain evidence="9 10">VE80</strain>
    </source>
</reference>
<feature type="transmembrane region" description="Helical" evidence="7">
    <location>
        <begin position="230"/>
        <end position="255"/>
    </location>
</feature>
<dbReference type="Gene3D" id="1.10.3720.10">
    <property type="entry name" value="MetI-like"/>
    <property type="match status" value="1"/>
</dbReference>
<proteinExistence type="inferred from homology"/>
<protein>
    <submittedName>
        <fullName evidence="9">Sugar ABC transporter permease</fullName>
    </submittedName>
</protein>
<feature type="transmembrane region" description="Helical" evidence="7">
    <location>
        <begin position="38"/>
        <end position="56"/>
    </location>
</feature>
<keyword evidence="3" id="KW-1003">Cell membrane</keyword>
<comment type="subcellular location">
    <subcellularLocation>
        <location evidence="1 7">Cell membrane</location>
        <topology evidence="1 7">Multi-pass membrane protein</topology>
    </subcellularLocation>
</comment>
<evidence type="ECO:0000256" key="2">
    <source>
        <dbReference type="ARBA" id="ARBA00022448"/>
    </source>
</evidence>
<dbReference type="KEGG" id="esg:EsVE80_18230"/>
<evidence type="ECO:0000256" key="6">
    <source>
        <dbReference type="ARBA" id="ARBA00023136"/>
    </source>
</evidence>
<dbReference type="Pfam" id="PF00528">
    <property type="entry name" value="BPD_transp_1"/>
    <property type="match status" value="1"/>
</dbReference>
<dbReference type="CDD" id="cd06261">
    <property type="entry name" value="TM_PBP2"/>
    <property type="match status" value="1"/>
</dbReference>
<sequence length="325" mass="37045">MVEKILFDMKKHKWLNALFVSPMEALSKLLFDMKKHKWLYIMLVIPVLFVLIWNYWPMYGVVIAFKDYSPAFGIWGSPWVGLKHFQRFFDSYFFLEIIINTIRVSFYSLLVGIPLPIILALMFNEIKRKWFKSTVQTVSYIPNFISVVVVIGMVTFFFSEQGSINQILTSLHMKPIDFLGDAKWFPHVYVWSGIWQGVGWGTLIYTAAMSGVPQDQYEAAYLEGATRMQCILNITIPAIMPTIVISAILATGSVMSVGFEKAYLLQNASNLATSEVLSTYTYKVGLINGEYSFSAAVGLFNNIVNFIMLFVVNKIAQKTGENSLW</sequence>
<keyword evidence="6 7" id="KW-0472">Membrane</keyword>
<evidence type="ECO:0000256" key="7">
    <source>
        <dbReference type="RuleBase" id="RU363032"/>
    </source>
</evidence>